<dbReference type="OrthoDB" id="9844217at2"/>
<dbReference type="AlphaFoldDB" id="A0A0K1EQD8"/>
<dbReference type="EMBL" id="CP012159">
    <property type="protein sequence ID" value="AKT42872.1"/>
    <property type="molecule type" value="Genomic_DNA"/>
</dbReference>
<accession>A0A0K1EQD8</accession>
<dbReference type="KEGG" id="ccro:CMC5_071000"/>
<keyword evidence="2" id="KW-1185">Reference proteome</keyword>
<reference evidence="1 2" key="1">
    <citation type="submission" date="2015-07" db="EMBL/GenBank/DDBJ databases">
        <title>Genome analysis of myxobacterium Chondromyces crocatus Cm c5 reveals a high potential for natural compound synthesis and the genetic basis for the loss of fruiting body formation.</title>
        <authorList>
            <person name="Zaburannyi N."/>
            <person name="Bunk B."/>
            <person name="Maier J."/>
            <person name="Overmann J."/>
            <person name="Mueller R."/>
        </authorList>
    </citation>
    <scope>NUCLEOTIDE SEQUENCE [LARGE SCALE GENOMIC DNA]</scope>
    <source>
        <strain evidence="1 2">Cm c5</strain>
    </source>
</reference>
<proteinExistence type="predicted"/>
<protein>
    <submittedName>
        <fullName evidence="1">Uncharacterized protein</fullName>
    </submittedName>
</protein>
<evidence type="ECO:0000313" key="1">
    <source>
        <dbReference type="EMBL" id="AKT42872.1"/>
    </source>
</evidence>
<gene>
    <name evidence="1" type="ORF">CMC5_071000</name>
</gene>
<dbReference type="Proteomes" id="UP000067626">
    <property type="component" value="Chromosome"/>
</dbReference>
<dbReference type="RefSeq" id="WP_050434430.1">
    <property type="nucleotide sequence ID" value="NZ_CP012159.1"/>
</dbReference>
<name>A0A0K1EQD8_CHOCO</name>
<organism evidence="1 2">
    <name type="scientific">Chondromyces crocatus</name>
    <dbReference type="NCBI Taxonomy" id="52"/>
    <lineage>
        <taxon>Bacteria</taxon>
        <taxon>Pseudomonadati</taxon>
        <taxon>Myxococcota</taxon>
        <taxon>Polyangia</taxon>
        <taxon>Polyangiales</taxon>
        <taxon>Polyangiaceae</taxon>
        <taxon>Chondromyces</taxon>
    </lineage>
</organism>
<evidence type="ECO:0000313" key="2">
    <source>
        <dbReference type="Proteomes" id="UP000067626"/>
    </source>
</evidence>
<sequence length="437" mass="45454">MVTPVVAAPLAQAGAGSEGATPPGLEAFRQFPGHAAVYAAITVNRLDEVLPRTPKGESLLYKLSALLEIEAPIPEVFEKSGVDPSRPLLLAVVPAAEPKARQAVEAMTRDVSGKVLDEVFREHATDATLVRVVVPLLDDVEPRRAAASLIQAFSRGGAFQACPAAKGCKAFGKDPPLGLMEAKDVAVAAYADGSDLRMDLAFPLFVPGNHGAAVQALMAFRGAAGGVRDRCTALDPVAGLSICMDPDRVAELGTTTGYGATARALSSGAVDATMRRQIAALGQAEAQQNLWLSAPAHRVATDGTFTIQGPPADSRVSSSWKIADASQGAVAQAFTSERCAEGEAVQSELLPALLKVFGDLEPAASERDKVLVAFREAGLGAYLTLLAGAWPNLLGTEVTRVQAISAMLGSIQVCARYESGRLSLEVPLARPSRAAGK</sequence>